<keyword evidence="5" id="KW-0694">RNA-binding</keyword>
<dbReference type="SUPFAM" id="SSF54211">
    <property type="entry name" value="Ribosomal protein S5 domain 2-like"/>
    <property type="match status" value="1"/>
</dbReference>
<evidence type="ECO:0000256" key="5">
    <source>
        <dbReference type="ARBA" id="ARBA00022884"/>
    </source>
</evidence>
<keyword evidence="2" id="KW-0540">Nuclease</keyword>
<name>A0A520MYW1_9GAMM</name>
<evidence type="ECO:0000313" key="7">
    <source>
        <dbReference type="Proteomes" id="UP000315825"/>
    </source>
</evidence>
<dbReference type="GO" id="GO:0008033">
    <property type="term" value="P:tRNA processing"/>
    <property type="evidence" value="ECO:0007669"/>
    <property type="project" value="UniProtKB-KW"/>
</dbReference>
<evidence type="ECO:0000256" key="2">
    <source>
        <dbReference type="ARBA" id="ARBA00022722"/>
    </source>
</evidence>
<reference evidence="6 7" key="1">
    <citation type="submission" date="2019-02" db="EMBL/GenBank/DDBJ databases">
        <title>Prokaryotic population dynamics and viral predation in marine succession experiment using metagenomics: the confinement effect.</title>
        <authorList>
            <person name="Haro-Moreno J.M."/>
            <person name="Rodriguez-Valera F."/>
            <person name="Lopez-Perez M."/>
        </authorList>
    </citation>
    <scope>NUCLEOTIDE SEQUENCE [LARGE SCALE GENOMIC DNA]</scope>
    <source>
        <strain evidence="6">MED-G159</strain>
    </source>
</reference>
<dbReference type="GO" id="GO:0004526">
    <property type="term" value="F:ribonuclease P activity"/>
    <property type="evidence" value="ECO:0007669"/>
    <property type="project" value="InterPro"/>
</dbReference>
<keyword evidence="1" id="KW-0819">tRNA processing</keyword>
<proteinExistence type="predicted"/>
<evidence type="ECO:0000313" key="6">
    <source>
        <dbReference type="EMBL" id="RZO26391.1"/>
    </source>
</evidence>
<dbReference type="Pfam" id="PF00825">
    <property type="entry name" value="Ribonuclease_P"/>
    <property type="match status" value="1"/>
</dbReference>
<dbReference type="InterPro" id="IPR000100">
    <property type="entry name" value="RNase_P"/>
</dbReference>
<accession>A0A520MYW1</accession>
<organism evidence="6 7">
    <name type="scientific">SAR86 cluster bacterium</name>
    <dbReference type="NCBI Taxonomy" id="2030880"/>
    <lineage>
        <taxon>Bacteria</taxon>
        <taxon>Pseudomonadati</taxon>
        <taxon>Pseudomonadota</taxon>
        <taxon>Gammaproteobacteria</taxon>
        <taxon>SAR86 cluster</taxon>
    </lineage>
</organism>
<evidence type="ECO:0000256" key="3">
    <source>
        <dbReference type="ARBA" id="ARBA00022759"/>
    </source>
</evidence>
<dbReference type="GO" id="GO:0000049">
    <property type="term" value="F:tRNA binding"/>
    <property type="evidence" value="ECO:0007669"/>
    <property type="project" value="InterPro"/>
</dbReference>
<keyword evidence="3" id="KW-0255">Endonuclease</keyword>
<keyword evidence="4" id="KW-0378">Hydrolase</keyword>
<gene>
    <name evidence="6" type="ORF">EVA92_02540</name>
</gene>
<evidence type="ECO:0000256" key="4">
    <source>
        <dbReference type="ARBA" id="ARBA00022801"/>
    </source>
</evidence>
<dbReference type="Proteomes" id="UP000315825">
    <property type="component" value="Unassembled WGS sequence"/>
</dbReference>
<dbReference type="Gene3D" id="3.30.230.10">
    <property type="match status" value="1"/>
</dbReference>
<dbReference type="EMBL" id="SHBE01000004">
    <property type="protein sequence ID" value="RZO26391.1"/>
    <property type="molecule type" value="Genomic_DNA"/>
</dbReference>
<sequence length="105" mass="12336">MKKNFSINKKNNIKKISPKMFSWEMNNITKTISVYRQKTEGSGSVLVMIPKKIVKSSVRRNEIRRKTKEIFRKGKSSSLGYHFLVKFKSNCDPEKDLFNEYLKNA</sequence>
<comment type="caution">
    <text evidence="6">The sequence shown here is derived from an EMBL/GenBank/DDBJ whole genome shotgun (WGS) entry which is preliminary data.</text>
</comment>
<dbReference type="InterPro" id="IPR020568">
    <property type="entry name" value="Ribosomal_Su5_D2-typ_SF"/>
</dbReference>
<dbReference type="InterPro" id="IPR014721">
    <property type="entry name" value="Ribsml_uS5_D2-typ_fold_subgr"/>
</dbReference>
<protein>
    <submittedName>
        <fullName evidence="6">Uncharacterized protein</fullName>
    </submittedName>
</protein>
<evidence type="ECO:0000256" key="1">
    <source>
        <dbReference type="ARBA" id="ARBA00022694"/>
    </source>
</evidence>
<dbReference type="AlphaFoldDB" id="A0A520MYW1"/>